<accession>A0A545TF34</accession>
<dbReference type="Proteomes" id="UP000315252">
    <property type="component" value="Unassembled WGS sequence"/>
</dbReference>
<evidence type="ECO:0000313" key="2">
    <source>
        <dbReference type="EMBL" id="TQV75844.1"/>
    </source>
</evidence>
<proteinExistence type="predicted"/>
<dbReference type="RefSeq" id="WP_142898831.1">
    <property type="nucleotide sequence ID" value="NZ_ML660060.1"/>
</dbReference>
<dbReference type="EMBL" id="VHSH01000009">
    <property type="protein sequence ID" value="TQV75844.1"/>
    <property type="molecule type" value="Genomic_DNA"/>
</dbReference>
<feature type="domain" description="Glycosyltransferase 2-like" evidence="1">
    <location>
        <begin position="74"/>
        <end position="209"/>
    </location>
</feature>
<keyword evidence="2" id="KW-0808">Transferase</keyword>
<protein>
    <submittedName>
        <fullName evidence="2">Glycosyltransferase family 2 protein</fullName>
    </submittedName>
</protein>
<dbReference type="InterPro" id="IPR050834">
    <property type="entry name" value="Glycosyltransf_2"/>
</dbReference>
<comment type="caution">
    <text evidence="2">The sequence shown here is derived from an EMBL/GenBank/DDBJ whole genome shotgun (WGS) entry which is preliminary data.</text>
</comment>
<evidence type="ECO:0000313" key="3">
    <source>
        <dbReference type="Proteomes" id="UP000315252"/>
    </source>
</evidence>
<dbReference type="GO" id="GO:0016740">
    <property type="term" value="F:transferase activity"/>
    <property type="evidence" value="ECO:0007669"/>
    <property type="project" value="UniProtKB-KW"/>
</dbReference>
<gene>
    <name evidence="2" type="ORF">FKG95_23320</name>
</gene>
<dbReference type="InterPro" id="IPR001173">
    <property type="entry name" value="Glyco_trans_2-like"/>
</dbReference>
<name>A0A545TF34_9PROT</name>
<dbReference type="Gene3D" id="3.90.550.10">
    <property type="entry name" value="Spore Coat Polysaccharide Biosynthesis Protein SpsA, Chain A"/>
    <property type="match status" value="1"/>
</dbReference>
<dbReference type="CDD" id="cd00761">
    <property type="entry name" value="Glyco_tranf_GTA_type"/>
    <property type="match status" value="1"/>
</dbReference>
<dbReference type="Pfam" id="PF00535">
    <property type="entry name" value="Glycos_transf_2"/>
    <property type="match status" value="1"/>
</dbReference>
<dbReference type="PANTHER" id="PTHR43685:SF2">
    <property type="entry name" value="GLYCOSYLTRANSFERASE 2-LIKE DOMAIN-CONTAINING PROTEIN"/>
    <property type="match status" value="1"/>
</dbReference>
<dbReference type="SUPFAM" id="SSF53448">
    <property type="entry name" value="Nucleotide-diphospho-sugar transferases"/>
    <property type="match status" value="1"/>
</dbReference>
<dbReference type="AlphaFoldDB" id="A0A545TF34"/>
<evidence type="ECO:0000259" key="1">
    <source>
        <dbReference type="Pfam" id="PF00535"/>
    </source>
</evidence>
<dbReference type="OrthoDB" id="114108at2"/>
<dbReference type="PANTHER" id="PTHR43685">
    <property type="entry name" value="GLYCOSYLTRANSFERASE"/>
    <property type="match status" value="1"/>
</dbReference>
<reference evidence="2 3" key="1">
    <citation type="submission" date="2019-06" db="EMBL/GenBank/DDBJ databases">
        <title>Whole genome sequence for Rhodospirillaceae sp. R148.</title>
        <authorList>
            <person name="Wang G."/>
        </authorList>
    </citation>
    <scope>NUCLEOTIDE SEQUENCE [LARGE SCALE GENOMIC DNA]</scope>
    <source>
        <strain evidence="2 3">R148</strain>
    </source>
</reference>
<sequence length="361" mass="39951">MTVLIGDSLVDRPTGGAFTALRANPSSPRFVISAQQRGDAALGVSNGSAMSRELEPDFHRNHEATNRRVPPMISVVIATRNRASQLEKCLRRFEQLDLSGVAQWELILVDNGSSDDTAKLVEDLIANTGLPLRYIFEPVGGVSSARNAGIRAARYEILTFTDDDCMIDKGWLQAIAHVFQEDPDLALVGGRVELYDPKDHEISVRRFQDLCSVQTLDDLFSRLIGCNFAVSAAAISRVGTFDASMGAGGRFQAGEDHDFFYRVLKSGGKVIYDPRILIEHAHGRRAEADIQALKSNYTQGRAALFAKHINAGDRDLIRQVYWELHALLLPRKCADGSKVASNFRFFCIYSFHLLRGLAVLR</sequence>
<dbReference type="InterPro" id="IPR029044">
    <property type="entry name" value="Nucleotide-diphossugar_trans"/>
</dbReference>
<keyword evidence="3" id="KW-1185">Reference proteome</keyword>
<organism evidence="2 3">
    <name type="scientific">Denitrobaculum tricleocarpae</name>
    <dbReference type="NCBI Taxonomy" id="2591009"/>
    <lineage>
        <taxon>Bacteria</taxon>
        <taxon>Pseudomonadati</taxon>
        <taxon>Pseudomonadota</taxon>
        <taxon>Alphaproteobacteria</taxon>
        <taxon>Rhodospirillales</taxon>
        <taxon>Rhodospirillaceae</taxon>
        <taxon>Denitrobaculum</taxon>
    </lineage>
</organism>